<dbReference type="InterPro" id="IPR055578">
    <property type="entry name" value="DUF7154"/>
</dbReference>
<dbReference type="GO" id="GO:0045087">
    <property type="term" value="P:innate immune response"/>
    <property type="evidence" value="ECO:0007669"/>
    <property type="project" value="TreeGrafter"/>
</dbReference>
<protein>
    <recommendedName>
        <fullName evidence="1">DUF7154 domain-containing protein</fullName>
    </recommendedName>
</protein>
<evidence type="ECO:0000259" key="1">
    <source>
        <dbReference type="Pfam" id="PF23673"/>
    </source>
</evidence>
<dbReference type="OrthoDB" id="5910708at2759"/>
<proteinExistence type="predicted"/>
<accession>G0NCS2</accession>
<dbReference type="HOGENOM" id="CLU_041479_0_0_1"/>
<reference evidence="3" key="1">
    <citation type="submission" date="2011-07" db="EMBL/GenBank/DDBJ databases">
        <authorList>
            <consortium name="Caenorhabditis brenneri Sequencing and Analysis Consortium"/>
            <person name="Wilson R.K."/>
        </authorList>
    </citation>
    <scope>NUCLEOTIDE SEQUENCE [LARGE SCALE GENOMIC DNA]</scope>
    <source>
        <strain evidence="3">PB2801</strain>
    </source>
</reference>
<organism evidence="3">
    <name type="scientific">Caenorhabditis brenneri</name>
    <name type="common">Nematode worm</name>
    <dbReference type="NCBI Taxonomy" id="135651"/>
    <lineage>
        <taxon>Eukaryota</taxon>
        <taxon>Metazoa</taxon>
        <taxon>Ecdysozoa</taxon>
        <taxon>Nematoda</taxon>
        <taxon>Chromadorea</taxon>
        <taxon>Rhabditida</taxon>
        <taxon>Rhabditina</taxon>
        <taxon>Rhabditomorpha</taxon>
        <taxon>Rhabditoidea</taxon>
        <taxon>Rhabditidae</taxon>
        <taxon>Peloderinae</taxon>
        <taxon>Caenorhabditis</taxon>
    </lineage>
</organism>
<evidence type="ECO:0000313" key="3">
    <source>
        <dbReference type="Proteomes" id="UP000008068"/>
    </source>
</evidence>
<name>G0NCS2_CAEBE</name>
<dbReference type="EMBL" id="GL379863">
    <property type="protein sequence ID" value="EGT57590.1"/>
    <property type="molecule type" value="Genomic_DNA"/>
</dbReference>
<dbReference type="PANTHER" id="PTHR23062">
    <property type="entry name" value="HYPOTHETICAL PROTEIN C.ELEGANS"/>
    <property type="match status" value="1"/>
</dbReference>
<sequence>MANVRFDVEKEEEIHYFDNYDDYNDSINGSLPDPSLGFKDASMGSDVLKTIEKFLSNTQSTVCGSRIFLIMQRYPNETDITQLVTKMRLFHVYIAILSPIVPSGGLYSSTMYNLASKTNGLCFFAYSEDFGDQYQLLPKMDPMQLAYAANVNQVSGELVSLPELKLNQRNNYLCAMTVQDHGPLDQFQYFNLTSHVVEDPSRDFNIYMNKTTVEKRYGNSNHVNHWLYFGAGTNKLTLEVKYADGKPEQLQVRCYGDNIDYWVPYDN</sequence>
<feature type="domain" description="DUF7154" evidence="1">
    <location>
        <begin position="153"/>
        <end position="256"/>
    </location>
</feature>
<dbReference type="PANTHER" id="PTHR23062:SF3">
    <property type="entry name" value="ANF_RECEPTOR DOMAIN-CONTAINING PROTEIN-RELATED"/>
    <property type="match status" value="1"/>
</dbReference>
<keyword evidence="3" id="KW-1185">Reference proteome</keyword>
<dbReference type="Proteomes" id="UP000008068">
    <property type="component" value="Unassembled WGS sequence"/>
</dbReference>
<evidence type="ECO:0000313" key="2">
    <source>
        <dbReference type="EMBL" id="EGT57590.1"/>
    </source>
</evidence>
<gene>
    <name evidence="2" type="ORF">CAEBREN_21947</name>
</gene>
<dbReference type="Pfam" id="PF23673">
    <property type="entry name" value="DUF7154"/>
    <property type="match status" value="1"/>
</dbReference>
<dbReference type="InParanoid" id="G0NCS2"/>
<dbReference type="STRING" id="135651.G0NCS2"/>
<dbReference type="AlphaFoldDB" id="G0NCS2"/>